<dbReference type="CDD" id="cd00024">
    <property type="entry name" value="CD_CSD"/>
    <property type="match status" value="1"/>
</dbReference>
<feature type="compositionally biased region" description="Acidic residues" evidence="3">
    <location>
        <begin position="115"/>
        <end position="124"/>
    </location>
</feature>
<dbReference type="EMBL" id="KQ474080">
    <property type="protein sequence ID" value="KPV74486.1"/>
    <property type="molecule type" value="Genomic_DNA"/>
</dbReference>
<evidence type="ECO:0000256" key="3">
    <source>
        <dbReference type="SAM" id="MobiDB-lite"/>
    </source>
</evidence>
<dbReference type="Pfam" id="PF00385">
    <property type="entry name" value="Chromo"/>
    <property type="match status" value="1"/>
</dbReference>
<dbReference type="GO" id="GO:0005634">
    <property type="term" value="C:nucleus"/>
    <property type="evidence" value="ECO:0007669"/>
    <property type="project" value="UniProtKB-SubCell"/>
</dbReference>
<dbReference type="SUPFAM" id="SSF54160">
    <property type="entry name" value="Chromo domain-like"/>
    <property type="match status" value="2"/>
</dbReference>
<dbReference type="SMART" id="SM00298">
    <property type="entry name" value="CHROMO"/>
    <property type="match status" value="1"/>
</dbReference>
<organism evidence="5 6">
    <name type="scientific">Rhodotorula graminis (strain WP1)</name>
    <dbReference type="NCBI Taxonomy" id="578459"/>
    <lineage>
        <taxon>Eukaryota</taxon>
        <taxon>Fungi</taxon>
        <taxon>Dikarya</taxon>
        <taxon>Basidiomycota</taxon>
        <taxon>Pucciniomycotina</taxon>
        <taxon>Microbotryomycetes</taxon>
        <taxon>Sporidiobolales</taxon>
        <taxon>Sporidiobolaceae</taxon>
        <taxon>Rhodotorula</taxon>
    </lineage>
</organism>
<protein>
    <recommendedName>
        <fullName evidence="4">Chromo domain-containing protein</fullName>
    </recommendedName>
</protein>
<feature type="domain" description="Chromo" evidence="4">
    <location>
        <begin position="26"/>
        <end position="74"/>
    </location>
</feature>
<dbReference type="GO" id="GO:0006338">
    <property type="term" value="P:chromatin remodeling"/>
    <property type="evidence" value="ECO:0007669"/>
    <property type="project" value="UniProtKB-ARBA"/>
</dbReference>
<feature type="compositionally biased region" description="Low complexity" evidence="3">
    <location>
        <begin position="88"/>
        <end position="101"/>
    </location>
</feature>
<dbReference type="GeneID" id="28977687"/>
<dbReference type="InterPro" id="IPR023780">
    <property type="entry name" value="Chromo_domain"/>
</dbReference>
<sequence length="272" mass="30262">MPRTAGTAATKKKVAKKEPTPEPEEYVMSKILAHKRKGANLKYQVEWLGYEDDEPTWEPEHNVGEGPVVEKYWKTCKTPLDRYAPGSKAYRAAKAAQASASPPKPKTKKRASAGSDDDDVAAADEAEKPKKRGRRSTDGGAAADAAGKKKKVVDESPVVEDEEEEQDGLLSDGEVDLPEDERLVCFDWEEKYGALDSWETEVKEIETMEQDERDHSLRVCVVWQADDSVSWLDSAVVRQKAPQKLLDFFVGHLKWKKPAGDDDDASVEGDDE</sequence>
<dbReference type="InterPro" id="IPR051219">
    <property type="entry name" value="Heterochromatin_chromo-domain"/>
</dbReference>
<proteinExistence type="predicted"/>
<accession>A0A194S4Z4</accession>
<dbReference type="Pfam" id="PF01393">
    <property type="entry name" value="Chromo_shadow"/>
    <property type="match status" value="1"/>
</dbReference>
<keyword evidence="6" id="KW-1185">Reference proteome</keyword>
<dbReference type="OrthoDB" id="433924at2759"/>
<dbReference type="Proteomes" id="UP000053890">
    <property type="component" value="Unassembled WGS sequence"/>
</dbReference>
<comment type="subcellular location">
    <subcellularLocation>
        <location evidence="1">Nucleus</location>
    </subcellularLocation>
</comment>
<evidence type="ECO:0000259" key="4">
    <source>
        <dbReference type="PROSITE" id="PS50013"/>
    </source>
</evidence>
<dbReference type="AlphaFoldDB" id="A0A194S4Z4"/>
<gene>
    <name evidence="5" type="ORF">RHOBADRAFT_54299</name>
</gene>
<evidence type="ECO:0000256" key="1">
    <source>
        <dbReference type="ARBA" id="ARBA00004123"/>
    </source>
</evidence>
<reference evidence="5 6" key="1">
    <citation type="journal article" date="2015" name="Front. Microbiol.">
        <title>Genome sequence of the plant growth promoting endophytic yeast Rhodotorula graminis WP1.</title>
        <authorList>
            <person name="Firrincieli A."/>
            <person name="Otillar R."/>
            <person name="Salamov A."/>
            <person name="Schmutz J."/>
            <person name="Khan Z."/>
            <person name="Redman R.S."/>
            <person name="Fleck N.D."/>
            <person name="Lindquist E."/>
            <person name="Grigoriev I.V."/>
            <person name="Doty S.L."/>
        </authorList>
    </citation>
    <scope>NUCLEOTIDE SEQUENCE [LARGE SCALE GENOMIC DNA]</scope>
    <source>
        <strain evidence="5 6">WP1</strain>
    </source>
</reference>
<dbReference type="PROSITE" id="PS50013">
    <property type="entry name" value="CHROMO_2"/>
    <property type="match status" value="1"/>
</dbReference>
<dbReference type="PANTHER" id="PTHR22812">
    <property type="entry name" value="CHROMOBOX PROTEIN"/>
    <property type="match status" value="1"/>
</dbReference>
<dbReference type="InterPro" id="IPR016197">
    <property type="entry name" value="Chromo-like_dom_sf"/>
</dbReference>
<feature type="region of interest" description="Disordered" evidence="3">
    <location>
        <begin position="1"/>
        <end position="24"/>
    </location>
</feature>
<name>A0A194S4Z4_RHOGW</name>
<evidence type="ECO:0000256" key="2">
    <source>
        <dbReference type="ARBA" id="ARBA00023242"/>
    </source>
</evidence>
<evidence type="ECO:0000313" key="6">
    <source>
        <dbReference type="Proteomes" id="UP000053890"/>
    </source>
</evidence>
<keyword evidence="2" id="KW-0539">Nucleus</keyword>
<dbReference type="Gene3D" id="2.40.50.40">
    <property type="match status" value="2"/>
</dbReference>
<dbReference type="OMA" id="LEIYLTW"/>
<dbReference type="InterPro" id="IPR000953">
    <property type="entry name" value="Chromo/chromo_shadow_dom"/>
</dbReference>
<dbReference type="InterPro" id="IPR008251">
    <property type="entry name" value="Chromo_shadow_dom"/>
</dbReference>
<dbReference type="RefSeq" id="XP_018270535.1">
    <property type="nucleotide sequence ID" value="XM_018417239.1"/>
</dbReference>
<dbReference type="STRING" id="578459.A0A194S4Z4"/>
<feature type="region of interest" description="Disordered" evidence="3">
    <location>
        <begin position="88"/>
        <end position="174"/>
    </location>
</feature>
<feature type="compositionally biased region" description="Acidic residues" evidence="3">
    <location>
        <begin position="157"/>
        <end position="174"/>
    </location>
</feature>
<evidence type="ECO:0000313" key="5">
    <source>
        <dbReference type="EMBL" id="KPV74486.1"/>
    </source>
</evidence>